<reference evidence="1" key="1">
    <citation type="submission" date="2014-09" db="EMBL/GenBank/DDBJ databases">
        <authorList>
            <person name="Magalhaes I.L.F."/>
            <person name="Oliveira U."/>
            <person name="Santos F.R."/>
            <person name="Vidigal T.H.D.A."/>
            <person name="Brescovit A.D."/>
            <person name="Santos A.J."/>
        </authorList>
    </citation>
    <scope>NUCLEOTIDE SEQUENCE</scope>
    <source>
        <tissue evidence="1">Shoot tissue taken approximately 20 cm above the soil surface</tissue>
    </source>
</reference>
<reference evidence="1" key="2">
    <citation type="journal article" date="2015" name="Data Brief">
        <title>Shoot transcriptome of the giant reed, Arundo donax.</title>
        <authorList>
            <person name="Barrero R.A."/>
            <person name="Guerrero F.D."/>
            <person name="Moolhuijzen P."/>
            <person name="Goolsby J.A."/>
            <person name="Tidwell J."/>
            <person name="Bellgard S.E."/>
            <person name="Bellgard M.I."/>
        </authorList>
    </citation>
    <scope>NUCLEOTIDE SEQUENCE</scope>
    <source>
        <tissue evidence="1">Shoot tissue taken approximately 20 cm above the soil surface</tissue>
    </source>
</reference>
<evidence type="ECO:0000313" key="1">
    <source>
        <dbReference type="EMBL" id="JAD98452.1"/>
    </source>
</evidence>
<proteinExistence type="predicted"/>
<sequence>MCSTNILCLPLTIQILLYNYRTMEVADRRETTKKVKT</sequence>
<protein>
    <submittedName>
        <fullName evidence="1">Uncharacterized protein</fullName>
    </submittedName>
</protein>
<dbReference type="AlphaFoldDB" id="A0A0A9EQY9"/>
<name>A0A0A9EQY9_ARUDO</name>
<accession>A0A0A9EQY9</accession>
<dbReference type="EMBL" id="GBRH01199443">
    <property type="protein sequence ID" value="JAD98452.1"/>
    <property type="molecule type" value="Transcribed_RNA"/>
</dbReference>
<organism evidence="1">
    <name type="scientific">Arundo donax</name>
    <name type="common">Giant reed</name>
    <name type="synonym">Donax arundinaceus</name>
    <dbReference type="NCBI Taxonomy" id="35708"/>
    <lineage>
        <taxon>Eukaryota</taxon>
        <taxon>Viridiplantae</taxon>
        <taxon>Streptophyta</taxon>
        <taxon>Embryophyta</taxon>
        <taxon>Tracheophyta</taxon>
        <taxon>Spermatophyta</taxon>
        <taxon>Magnoliopsida</taxon>
        <taxon>Liliopsida</taxon>
        <taxon>Poales</taxon>
        <taxon>Poaceae</taxon>
        <taxon>PACMAD clade</taxon>
        <taxon>Arundinoideae</taxon>
        <taxon>Arundineae</taxon>
        <taxon>Arundo</taxon>
    </lineage>
</organism>